<dbReference type="EMBL" id="JAZDUA010000661">
    <property type="protein sequence ID" value="KAK7790131.1"/>
    <property type="molecule type" value="Genomic_DNA"/>
</dbReference>
<dbReference type="Pfam" id="PF15715">
    <property type="entry name" value="PAF"/>
    <property type="match status" value="1"/>
</dbReference>
<dbReference type="GO" id="GO:0006281">
    <property type="term" value="P:DNA repair"/>
    <property type="evidence" value="ECO:0007669"/>
    <property type="project" value="UniProtKB-KW"/>
</dbReference>
<evidence type="ECO:0000313" key="13">
    <source>
        <dbReference type="Proteomes" id="UP001378592"/>
    </source>
</evidence>
<dbReference type="AlphaFoldDB" id="A0AAN9YZ50"/>
<dbReference type="GO" id="GO:0019985">
    <property type="term" value="P:translesion synthesis"/>
    <property type="evidence" value="ECO:0007669"/>
    <property type="project" value="TreeGrafter"/>
</dbReference>
<feature type="compositionally biased region" description="Basic and acidic residues" evidence="10">
    <location>
        <begin position="77"/>
        <end position="92"/>
    </location>
</feature>
<dbReference type="InterPro" id="IPR040444">
    <property type="entry name" value="PCNA-AF"/>
</dbReference>
<feature type="compositionally biased region" description="Basic and acidic residues" evidence="10">
    <location>
        <begin position="52"/>
        <end position="61"/>
    </location>
</feature>
<keyword evidence="7" id="KW-0539">Nucleus</keyword>
<dbReference type="Proteomes" id="UP001378592">
    <property type="component" value="Unassembled WGS sequence"/>
</dbReference>
<dbReference type="GO" id="GO:0051726">
    <property type="term" value="P:regulation of cell cycle"/>
    <property type="evidence" value="ECO:0007669"/>
    <property type="project" value="InterPro"/>
</dbReference>
<feature type="domain" description="PCNA-associated factor histone-like" evidence="11">
    <location>
        <begin position="1"/>
        <end position="109"/>
    </location>
</feature>
<feature type="compositionally biased region" description="Polar residues" evidence="10">
    <location>
        <begin position="93"/>
        <end position="103"/>
    </location>
</feature>
<gene>
    <name evidence="12" type="ORF">R5R35_001178</name>
</gene>
<feature type="compositionally biased region" description="Acidic residues" evidence="10">
    <location>
        <begin position="104"/>
        <end position="114"/>
    </location>
</feature>
<evidence type="ECO:0000313" key="12">
    <source>
        <dbReference type="EMBL" id="KAK7790131.1"/>
    </source>
</evidence>
<dbReference type="PANTHER" id="PTHR15679">
    <property type="entry name" value="PCNA-ASSOCIATED FACTOR"/>
    <property type="match status" value="1"/>
</dbReference>
<keyword evidence="5" id="KW-0227">DNA damage</keyword>
<evidence type="ECO:0000256" key="10">
    <source>
        <dbReference type="SAM" id="MobiDB-lite"/>
    </source>
</evidence>
<dbReference type="GO" id="GO:0005634">
    <property type="term" value="C:nucleus"/>
    <property type="evidence" value="ECO:0007669"/>
    <property type="project" value="UniProtKB-SubCell"/>
</dbReference>
<dbReference type="PANTHER" id="PTHR15679:SF8">
    <property type="entry name" value="PCNA-ASSOCIATED FACTOR"/>
    <property type="match status" value="1"/>
</dbReference>
<feature type="region of interest" description="Disordered" evidence="10">
    <location>
        <begin position="1"/>
        <end position="114"/>
    </location>
</feature>
<evidence type="ECO:0000256" key="6">
    <source>
        <dbReference type="ARBA" id="ARBA00023204"/>
    </source>
</evidence>
<reference evidence="12 13" key="1">
    <citation type="submission" date="2024-03" db="EMBL/GenBank/DDBJ databases">
        <title>The genome assembly and annotation of the cricket Gryllus longicercus Weissman &amp; Gray.</title>
        <authorList>
            <person name="Szrajer S."/>
            <person name="Gray D."/>
            <person name="Ylla G."/>
        </authorList>
    </citation>
    <scope>NUCLEOTIDE SEQUENCE [LARGE SCALE GENOMIC DNA]</scope>
    <source>
        <strain evidence="12">DAG 2021-001</strain>
        <tissue evidence="12">Whole body minus gut</tissue>
    </source>
</reference>
<evidence type="ECO:0000256" key="7">
    <source>
        <dbReference type="ARBA" id="ARBA00023242"/>
    </source>
</evidence>
<evidence type="ECO:0000256" key="5">
    <source>
        <dbReference type="ARBA" id="ARBA00022763"/>
    </source>
</evidence>
<evidence type="ECO:0000256" key="1">
    <source>
        <dbReference type="ARBA" id="ARBA00004123"/>
    </source>
</evidence>
<comment type="caution">
    <text evidence="12">The sequence shown here is derived from an EMBL/GenBank/DDBJ whole genome shotgun (WGS) entry which is preliminary data.</text>
</comment>
<dbReference type="GO" id="GO:0003682">
    <property type="term" value="F:chromatin binding"/>
    <property type="evidence" value="ECO:0007669"/>
    <property type="project" value="TreeGrafter"/>
</dbReference>
<keyword evidence="6" id="KW-0234">DNA repair</keyword>
<organism evidence="12 13">
    <name type="scientific">Gryllus longicercus</name>
    <dbReference type="NCBI Taxonomy" id="2509291"/>
    <lineage>
        <taxon>Eukaryota</taxon>
        <taxon>Metazoa</taxon>
        <taxon>Ecdysozoa</taxon>
        <taxon>Arthropoda</taxon>
        <taxon>Hexapoda</taxon>
        <taxon>Insecta</taxon>
        <taxon>Pterygota</taxon>
        <taxon>Neoptera</taxon>
        <taxon>Polyneoptera</taxon>
        <taxon>Orthoptera</taxon>
        <taxon>Ensifera</taxon>
        <taxon>Gryllidea</taxon>
        <taxon>Grylloidea</taxon>
        <taxon>Gryllidae</taxon>
        <taxon>Gryllinae</taxon>
        <taxon>Gryllus</taxon>
    </lineage>
</organism>
<evidence type="ECO:0000256" key="9">
    <source>
        <dbReference type="ARBA" id="ARBA00031186"/>
    </source>
</evidence>
<evidence type="ECO:0000256" key="4">
    <source>
        <dbReference type="ARBA" id="ARBA00022490"/>
    </source>
</evidence>
<accession>A0AAN9YZ50</accession>
<keyword evidence="4" id="KW-0963">Cytoplasm</keyword>
<evidence type="ECO:0000256" key="3">
    <source>
        <dbReference type="ARBA" id="ARBA00013777"/>
    </source>
</evidence>
<evidence type="ECO:0000256" key="2">
    <source>
        <dbReference type="ARBA" id="ARBA00004556"/>
    </source>
</evidence>
<evidence type="ECO:0000259" key="11">
    <source>
        <dbReference type="Pfam" id="PF15715"/>
    </source>
</evidence>
<keyword evidence="13" id="KW-1185">Reference proteome</keyword>
<proteinExistence type="predicted"/>
<evidence type="ECO:0000256" key="8">
    <source>
        <dbReference type="ARBA" id="ARBA00030014"/>
    </source>
</evidence>
<name>A0AAN9YZ50_9ORTH</name>
<dbReference type="GO" id="GO:0048471">
    <property type="term" value="C:perinuclear region of cytoplasm"/>
    <property type="evidence" value="ECO:0007669"/>
    <property type="project" value="UniProtKB-SubCell"/>
</dbReference>
<sequence length="114" mass="12140">MVRTKADAATARVSGAKAPRKIHNNPSATAKKPSSSSSSNGGGGGNPYCPRETPKWQKEITKFFQPKIGEEGQSQADDAKPNNEEQTPDHQIEQIQASNSQNSNDEETASSEAA</sequence>
<dbReference type="InterPro" id="IPR031444">
    <property type="entry name" value="PCNA-AF_dom"/>
</dbReference>
<comment type="subcellular location">
    <subcellularLocation>
        <location evidence="2">Cytoplasm</location>
        <location evidence="2">Perinuclear region</location>
    </subcellularLocation>
    <subcellularLocation>
        <location evidence="1">Nucleus</location>
    </subcellularLocation>
</comment>
<protein>
    <recommendedName>
        <fullName evidence="3">PCNA-associated factor</fullName>
    </recommendedName>
    <alternativeName>
        <fullName evidence="8">PCNA-associated factor of 15 kDa</fullName>
    </alternativeName>
    <alternativeName>
        <fullName evidence="9">PCNA-clamp-associated factor</fullName>
    </alternativeName>
</protein>